<dbReference type="InterPro" id="IPR032675">
    <property type="entry name" value="LRR_dom_sf"/>
</dbReference>
<dbReference type="InterPro" id="IPR001611">
    <property type="entry name" value="Leu-rich_rpt"/>
</dbReference>
<evidence type="ECO:0000313" key="4">
    <source>
        <dbReference type="EMBL" id="ABO85331.1"/>
    </source>
</evidence>
<dbReference type="SUPFAM" id="SSF52058">
    <property type="entry name" value="L domain-like"/>
    <property type="match status" value="1"/>
</dbReference>
<keyword evidence="1" id="KW-0433">Leucine-rich repeat</keyword>
<feature type="non-terminal residue" evidence="4">
    <location>
        <position position="1"/>
    </location>
</feature>
<accession>A5HG76</accession>
<evidence type="ECO:0000313" key="5">
    <source>
        <dbReference type="Ensembl" id="ENSPMAP00000011252.1"/>
    </source>
</evidence>
<evidence type="ECO:0000256" key="1">
    <source>
        <dbReference type="ARBA" id="ARBA00022614"/>
    </source>
</evidence>
<organism evidence="4">
    <name type="scientific">Petromyzon marinus</name>
    <name type="common">Sea lamprey</name>
    <dbReference type="NCBI Taxonomy" id="7757"/>
    <lineage>
        <taxon>Eukaryota</taxon>
        <taxon>Metazoa</taxon>
        <taxon>Chordata</taxon>
        <taxon>Craniata</taxon>
        <taxon>Vertebrata</taxon>
        <taxon>Cyclostomata</taxon>
        <taxon>Hyperoartia</taxon>
        <taxon>Petromyzontiformes</taxon>
        <taxon>Petromyzontidae</taxon>
        <taxon>Petromyzon</taxon>
    </lineage>
</organism>
<dbReference type="STRING" id="7757.ENSPMAP00000011252"/>
<evidence type="ECO:0000256" key="2">
    <source>
        <dbReference type="ARBA" id="ARBA00022729"/>
    </source>
</evidence>
<reference evidence="4" key="2">
    <citation type="submission" date="2007-03" db="EMBL/GenBank/DDBJ databases">
        <authorList>
            <person name="Rogozin I.B."/>
            <person name="Iyer L.M."/>
            <person name="Liang L."/>
            <person name="Glazko G.V."/>
            <person name="Liston V.G."/>
            <person name="Pavlov Y.I."/>
            <person name="Pancer Z."/>
        </authorList>
    </citation>
    <scope>NUCLEOTIDE SEQUENCE</scope>
</reference>
<dbReference type="PANTHER" id="PTHR24369">
    <property type="entry name" value="ANTIGEN BSP, PUTATIVE-RELATED"/>
    <property type="match status" value="1"/>
</dbReference>
<name>A5HG76_PETMA</name>
<dbReference type="Ensembl" id="ENSPMAT00000011298.1">
    <property type="protein sequence ID" value="ENSPMAP00000011252.1"/>
    <property type="gene ID" value="ENSPMAG00000010271.1"/>
</dbReference>
<keyword evidence="3" id="KW-0677">Repeat</keyword>
<dbReference type="GO" id="GO:0005886">
    <property type="term" value="C:plasma membrane"/>
    <property type="evidence" value="ECO:0007669"/>
    <property type="project" value="TreeGrafter"/>
</dbReference>
<dbReference type="GeneTree" id="ENSGT00940000161826"/>
<evidence type="ECO:0000256" key="3">
    <source>
        <dbReference type="ARBA" id="ARBA00022737"/>
    </source>
</evidence>
<dbReference type="EMBL" id="EF528625">
    <property type="protein sequence ID" value="ABO85331.1"/>
    <property type="molecule type" value="Genomic_DNA"/>
</dbReference>
<feature type="non-terminal residue" evidence="4">
    <location>
        <position position="108"/>
    </location>
</feature>
<reference evidence="4" key="3">
    <citation type="submission" date="2007-03" db="EMBL/GenBank/DDBJ databases">
        <authorList>
            <person name="Mardis E.R."/>
        </authorList>
    </citation>
    <scope>NUCLEOTIDE SEQUENCE</scope>
</reference>
<dbReference type="Gene3D" id="3.80.10.10">
    <property type="entry name" value="Ribonuclease Inhibitor"/>
    <property type="match status" value="1"/>
</dbReference>
<keyword evidence="2" id="KW-0732">Signal</keyword>
<dbReference type="InterPro" id="IPR050541">
    <property type="entry name" value="LRR_TM_domain-containing"/>
</dbReference>
<protein>
    <submittedName>
        <fullName evidence="4">Variable lymphocyte receptor A cassette</fullName>
    </submittedName>
</protein>
<reference evidence="4" key="1">
    <citation type="journal article" date="2007" name="Nat. Immunol.">
        <title>Evolution and diversification of lamprey antigen receptors: evidence for involvement of an AID-APOBEC family cytosine deaminase.</title>
        <authorList>
            <person name="Rogozin I.B."/>
            <person name="Iyer L.M."/>
            <person name="Liang L."/>
            <person name="Glazko G.V."/>
            <person name="Liston V.G."/>
            <person name="Pavlov Y.I."/>
            <person name="Aravind L."/>
            <person name="Pancer Z."/>
        </authorList>
    </citation>
    <scope>NUCLEOTIDE SEQUENCE</scope>
</reference>
<keyword evidence="4" id="KW-0675">Receptor</keyword>
<dbReference type="AlphaFoldDB" id="A5HG76"/>
<dbReference type="Pfam" id="PF13855">
    <property type="entry name" value="LRR_8"/>
    <property type="match status" value="1"/>
</dbReference>
<dbReference type="HOGENOM" id="CLU_000288_148_0_1"/>
<dbReference type="PANTHER" id="PTHR24369:SF210">
    <property type="entry name" value="CHAOPTIN-RELATED"/>
    <property type="match status" value="1"/>
</dbReference>
<sequence length="108" mass="12283">GECACYGSTIDCSFRMLASVPRGLPADAEWLRLDYNQLTYLSHTDFPNSDSIARLCLNDNSIRNVSRGTFDHFPRLQMLSLHGNLLQSIPWGGFDRLSNLIMIRLYNN</sequence>
<reference evidence="5" key="4">
    <citation type="submission" date="2025-05" db="UniProtKB">
        <authorList>
            <consortium name="Ensembl"/>
        </authorList>
    </citation>
    <scope>IDENTIFICATION</scope>
</reference>
<proteinExistence type="predicted"/>